<evidence type="ECO:0000313" key="3">
    <source>
        <dbReference type="Proteomes" id="UP000325438"/>
    </source>
</evidence>
<evidence type="ECO:0000259" key="1">
    <source>
        <dbReference type="Pfam" id="PF24832"/>
    </source>
</evidence>
<evidence type="ECO:0000313" key="2">
    <source>
        <dbReference type="EMBL" id="MPQ83115.1"/>
    </source>
</evidence>
<accession>A0A5N7JP75</accession>
<gene>
    <name evidence="2" type="ORF">F0170_03395</name>
</gene>
<sequence>MIVKMNSRKLCDILSCPESLNWQDAIYLPKDEKKWSLSCDVIIENPENFEAYDDNDNPIEISNINYRYVLLCDDLASIIFNLREQTNLFELDMAYTAFIYYFENDSFIKLSQ</sequence>
<dbReference type="EMBL" id="VUBA01000021">
    <property type="protein sequence ID" value="MPQ83115.1"/>
    <property type="molecule type" value="Genomic_DNA"/>
</dbReference>
<reference evidence="2 3" key="1">
    <citation type="submission" date="2019-09" db="EMBL/GenBank/DDBJ databases">
        <title>The draft genomes of Allium pathogen Pseudomonas sp.</title>
        <authorList>
            <person name="Fujikawa T."/>
            <person name="Sawada H."/>
        </authorList>
    </citation>
    <scope>NUCLEOTIDE SEQUENCE [LARGE SCALE GENOMIC DNA]</scope>
    <source>
        <strain evidence="2 3">MAFF 730085</strain>
    </source>
</reference>
<organism evidence="2 3">
    <name type="scientific">Pseudomonas kitaguniensis</name>
    <dbReference type="NCBI Taxonomy" id="2607908"/>
    <lineage>
        <taxon>Bacteria</taxon>
        <taxon>Pseudomonadati</taxon>
        <taxon>Pseudomonadota</taxon>
        <taxon>Gammaproteobacteria</taxon>
        <taxon>Pseudomonadales</taxon>
        <taxon>Pseudomonadaceae</taxon>
        <taxon>Pseudomonas</taxon>
    </lineage>
</organism>
<dbReference type="AlphaFoldDB" id="A0A5N7JP75"/>
<dbReference type="RefSeq" id="WP_152748685.1">
    <property type="nucleotide sequence ID" value="NZ_VUBA01000021.1"/>
</dbReference>
<dbReference type="Proteomes" id="UP000325438">
    <property type="component" value="Unassembled WGS sequence"/>
</dbReference>
<dbReference type="Pfam" id="PF24832">
    <property type="entry name" value="DUF7716"/>
    <property type="match status" value="1"/>
</dbReference>
<protein>
    <recommendedName>
        <fullName evidence="1">DUF7716 domain-containing protein</fullName>
    </recommendedName>
</protein>
<feature type="domain" description="DUF7716" evidence="1">
    <location>
        <begin position="9"/>
        <end position="109"/>
    </location>
</feature>
<name>A0A5N7JP75_9PSED</name>
<proteinExistence type="predicted"/>
<comment type="caution">
    <text evidence="2">The sequence shown here is derived from an EMBL/GenBank/DDBJ whole genome shotgun (WGS) entry which is preliminary data.</text>
</comment>
<dbReference type="InterPro" id="IPR056133">
    <property type="entry name" value="DUF7716"/>
</dbReference>